<protein>
    <submittedName>
        <fullName evidence="2">Uncharacterized protein</fullName>
    </submittedName>
</protein>
<reference evidence="2" key="2">
    <citation type="journal article" date="2023" name="IMA Fungus">
        <title>Comparative genomic study of the Penicillium genus elucidates a diverse pangenome and 15 lateral gene transfer events.</title>
        <authorList>
            <person name="Petersen C."/>
            <person name="Sorensen T."/>
            <person name="Nielsen M.R."/>
            <person name="Sondergaard T.E."/>
            <person name="Sorensen J.L."/>
            <person name="Fitzpatrick D.A."/>
            <person name="Frisvad J.C."/>
            <person name="Nielsen K.L."/>
        </authorList>
    </citation>
    <scope>NUCLEOTIDE SEQUENCE</scope>
    <source>
        <strain evidence="2">IBT 30761</strain>
    </source>
</reference>
<comment type="caution">
    <text evidence="2">The sequence shown here is derived from an EMBL/GenBank/DDBJ whole genome shotgun (WGS) entry which is preliminary data.</text>
</comment>
<evidence type="ECO:0000313" key="3">
    <source>
        <dbReference type="Proteomes" id="UP001149074"/>
    </source>
</evidence>
<evidence type="ECO:0000256" key="1">
    <source>
        <dbReference type="SAM" id="MobiDB-lite"/>
    </source>
</evidence>
<feature type="region of interest" description="Disordered" evidence="1">
    <location>
        <begin position="114"/>
        <end position="145"/>
    </location>
</feature>
<dbReference type="AlphaFoldDB" id="A0A9W9FG84"/>
<sequence>MVSILVVEYQSDGGLFLGGPGLDVEERHALETGHDLEKGSYHVYRRDCESACVSGVVQAGTLLVGGPRCLFLVSRRGEHSNRRMVEGVSNSVVGIRDIQKGCLASHAEAIVLGQKHPSREMSPVRSETRVKANVQDSHNDDRYHEDDGPCPCIDHDLDSDETLDLSAGPCHGDRDRCRHSTGLLTPDSCGTQPWRRRQHLAFDGGKR</sequence>
<dbReference type="EMBL" id="JAPQKI010000005">
    <property type="protein sequence ID" value="KAJ5099665.1"/>
    <property type="molecule type" value="Genomic_DNA"/>
</dbReference>
<dbReference type="GeneID" id="81358139"/>
<proteinExistence type="predicted"/>
<reference evidence="2" key="1">
    <citation type="submission" date="2022-11" db="EMBL/GenBank/DDBJ databases">
        <authorList>
            <person name="Petersen C."/>
        </authorList>
    </citation>
    <scope>NUCLEOTIDE SEQUENCE</scope>
    <source>
        <strain evidence="2">IBT 30761</strain>
    </source>
</reference>
<dbReference type="RefSeq" id="XP_056475319.1">
    <property type="nucleotide sequence ID" value="XM_056619160.1"/>
</dbReference>
<evidence type="ECO:0000313" key="2">
    <source>
        <dbReference type="EMBL" id="KAJ5099665.1"/>
    </source>
</evidence>
<accession>A0A9W9FG84</accession>
<gene>
    <name evidence="2" type="ORF">N7532_006666</name>
</gene>
<keyword evidence="3" id="KW-1185">Reference proteome</keyword>
<organism evidence="2 3">
    <name type="scientific">Penicillium argentinense</name>
    <dbReference type="NCBI Taxonomy" id="1131581"/>
    <lineage>
        <taxon>Eukaryota</taxon>
        <taxon>Fungi</taxon>
        <taxon>Dikarya</taxon>
        <taxon>Ascomycota</taxon>
        <taxon>Pezizomycotina</taxon>
        <taxon>Eurotiomycetes</taxon>
        <taxon>Eurotiomycetidae</taxon>
        <taxon>Eurotiales</taxon>
        <taxon>Aspergillaceae</taxon>
        <taxon>Penicillium</taxon>
    </lineage>
</organism>
<name>A0A9W9FG84_9EURO</name>
<dbReference type="Proteomes" id="UP001149074">
    <property type="component" value="Unassembled WGS sequence"/>
</dbReference>